<dbReference type="NCBIfam" id="NF004976">
    <property type="entry name" value="PRK06349.1"/>
    <property type="match status" value="1"/>
</dbReference>
<keyword evidence="10" id="KW-0521">NADP</keyword>
<keyword evidence="6 10" id="KW-0028">Amino-acid biosynthesis</keyword>
<comment type="pathway">
    <text evidence="1 10">Amino-acid biosynthesis; L-threonine biosynthesis; L-threonine from L-aspartate: step 3/5.</text>
</comment>
<keyword evidence="15" id="KW-1185">Reference proteome</keyword>
<dbReference type="InterPro" id="IPR001342">
    <property type="entry name" value="HDH_cat"/>
</dbReference>
<dbReference type="InterPro" id="IPR036291">
    <property type="entry name" value="NAD(P)-bd_dom_sf"/>
</dbReference>
<evidence type="ECO:0000259" key="12">
    <source>
        <dbReference type="Pfam" id="PF00742"/>
    </source>
</evidence>
<keyword evidence="7 10" id="KW-0791">Threonine biosynthesis</keyword>
<accession>A0ABY6ZCV8</accession>
<comment type="pathway">
    <text evidence="2 10">Amino-acid biosynthesis; L-methionine biosynthesis via de novo pathway; L-homoserine from L-aspartate: step 3/3.</text>
</comment>
<dbReference type="PANTHER" id="PTHR43331">
    <property type="entry name" value="HOMOSERINE DEHYDROGENASE"/>
    <property type="match status" value="1"/>
</dbReference>
<sequence>MTKLGIGLLGCGVVGTGILRVIDEKRPLLGTEHDLTLDVRGIVVRDVYRERDSVVDREKLRTDWLSVCADDEIDVVIEVMGGTDTARDAVLTALQNGKSVVTANKEMMAKHGEEIRQVARDHGAHIRFEASVLAGIPVVHTLETYFHMSQILRLRGIMNGTSNYILTRMHNEDLAFDDALQFAQALGYAEADPAMDVDGVDAWCKLQILLDCIGVPQSARVGTDVEGIRNVSKDSIATAKRQRQKVKHVVCAEWDLQSGFVSWNVGPQVLSPDDPLYAIDDVQNAICIDGDVSGTITLSGPGAGALPTASGVLEDVLKIARKLQVSVPV</sequence>
<proteinExistence type="inferred from homology"/>
<dbReference type="Proteomes" id="UP001164761">
    <property type="component" value="Chromosome"/>
</dbReference>
<dbReference type="SUPFAM" id="SSF55347">
    <property type="entry name" value="Glyceraldehyde-3-phosphate dehydrogenase-like, C-terminal domain"/>
    <property type="match status" value="1"/>
</dbReference>
<evidence type="ECO:0000313" key="15">
    <source>
        <dbReference type="Proteomes" id="UP001164761"/>
    </source>
</evidence>
<evidence type="ECO:0000256" key="9">
    <source>
        <dbReference type="ARBA" id="ARBA00023167"/>
    </source>
</evidence>
<protein>
    <recommendedName>
        <fullName evidence="5 10">Homoserine dehydrogenase</fullName>
        <ecNumber evidence="4 10">1.1.1.3</ecNumber>
    </recommendedName>
</protein>
<dbReference type="PROSITE" id="PS01042">
    <property type="entry name" value="HOMOSER_DHGENASE"/>
    <property type="match status" value="1"/>
</dbReference>
<evidence type="ECO:0000256" key="7">
    <source>
        <dbReference type="ARBA" id="ARBA00022697"/>
    </source>
</evidence>
<keyword evidence="9 10" id="KW-0486">Methionine biosynthesis</keyword>
<dbReference type="InterPro" id="IPR005106">
    <property type="entry name" value="Asp/hSer_DH_NAD-bd"/>
</dbReference>
<evidence type="ECO:0000256" key="3">
    <source>
        <dbReference type="ARBA" id="ARBA00006753"/>
    </source>
</evidence>
<reference evidence="14" key="1">
    <citation type="submission" date="2022-08" db="EMBL/GenBank/DDBJ databases">
        <title>Alicyclobacillus fastidiosus DSM 17978, complete genome.</title>
        <authorList>
            <person name="Wang Q."/>
            <person name="Cai R."/>
            <person name="Wang Z."/>
        </authorList>
    </citation>
    <scope>NUCLEOTIDE SEQUENCE</scope>
    <source>
        <strain evidence="14">DSM 17978</strain>
    </source>
</reference>
<dbReference type="Pfam" id="PF00742">
    <property type="entry name" value="Homoserine_dh"/>
    <property type="match status" value="1"/>
</dbReference>
<dbReference type="PIRSF" id="PIRSF036497">
    <property type="entry name" value="HDH_short"/>
    <property type="match status" value="1"/>
</dbReference>
<dbReference type="GO" id="GO:0004412">
    <property type="term" value="F:homoserine dehydrogenase activity"/>
    <property type="evidence" value="ECO:0007669"/>
    <property type="project" value="UniProtKB-EC"/>
</dbReference>
<evidence type="ECO:0000256" key="5">
    <source>
        <dbReference type="ARBA" id="ARBA00013376"/>
    </source>
</evidence>
<evidence type="ECO:0000259" key="13">
    <source>
        <dbReference type="Pfam" id="PF03447"/>
    </source>
</evidence>
<evidence type="ECO:0000256" key="2">
    <source>
        <dbReference type="ARBA" id="ARBA00005062"/>
    </source>
</evidence>
<evidence type="ECO:0000256" key="10">
    <source>
        <dbReference type="RuleBase" id="RU000579"/>
    </source>
</evidence>
<evidence type="ECO:0000256" key="4">
    <source>
        <dbReference type="ARBA" id="ARBA00013213"/>
    </source>
</evidence>
<gene>
    <name evidence="14" type="ORF">NZD89_17020</name>
</gene>
<dbReference type="RefSeq" id="WP_268003984.1">
    <property type="nucleotide sequence ID" value="NZ_BSUT01000001.1"/>
</dbReference>
<dbReference type="EMBL" id="CP104067">
    <property type="protein sequence ID" value="WAH40086.1"/>
    <property type="molecule type" value="Genomic_DNA"/>
</dbReference>
<dbReference type="PANTHER" id="PTHR43331:SF1">
    <property type="entry name" value="HOMOSERINE DEHYDROGENASE"/>
    <property type="match status" value="1"/>
</dbReference>
<comment type="catalytic activity">
    <reaction evidence="10">
        <text>L-homoserine + NADP(+) = L-aspartate 4-semialdehyde + NADPH + H(+)</text>
        <dbReference type="Rhea" id="RHEA:15761"/>
        <dbReference type="ChEBI" id="CHEBI:15378"/>
        <dbReference type="ChEBI" id="CHEBI:57476"/>
        <dbReference type="ChEBI" id="CHEBI:57783"/>
        <dbReference type="ChEBI" id="CHEBI:58349"/>
        <dbReference type="ChEBI" id="CHEBI:537519"/>
        <dbReference type="EC" id="1.1.1.3"/>
    </reaction>
</comment>
<dbReference type="InterPro" id="IPR022697">
    <property type="entry name" value="HDH_short"/>
</dbReference>
<evidence type="ECO:0000256" key="8">
    <source>
        <dbReference type="ARBA" id="ARBA00023002"/>
    </source>
</evidence>
<dbReference type="InterPro" id="IPR019811">
    <property type="entry name" value="HDH_CS"/>
</dbReference>
<dbReference type="EC" id="1.1.1.3" evidence="4 10"/>
<dbReference type="SUPFAM" id="SSF51735">
    <property type="entry name" value="NAD(P)-binding Rossmann-fold domains"/>
    <property type="match status" value="1"/>
</dbReference>
<evidence type="ECO:0000313" key="14">
    <source>
        <dbReference type="EMBL" id="WAH40086.1"/>
    </source>
</evidence>
<comment type="similarity">
    <text evidence="3 11">Belongs to the homoserine dehydrogenase family.</text>
</comment>
<name>A0ABY6ZCV8_9BACL</name>
<dbReference type="Gene3D" id="3.40.50.720">
    <property type="entry name" value="NAD(P)-binding Rossmann-like Domain"/>
    <property type="match status" value="1"/>
</dbReference>
<evidence type="ECO:0000256" key="11">
    <source>
        <dbReference type="RuleBase" id="RU004171"/>
    </source>
</evidence>
<feature type="domain" description="Homoserine dehydrogenase catalytic" evidence="12">
    <location>
        <begin position="137"/>
        <end position="317"/>
    </location>
</feature>
<keyword evidence="8 10" id="KW-0560">Oxidoreductase</keyword>
<dbReference type="Pfam" id="PF03447">
    <property type="entry name" value="NAD_binding_3"/>
    <property type="match status" value="1"/>
</dbReference>
<feature type="domain" description="Aspartate/homoserine dehydrogenase NAD-binding" evidence="13">
    <location>
        <begin position="10"/>
        <end position="129"/>
    </location>
</feature>
<evidence type="ECO:0000256" key="6">
    <source>
        <dbReference type="ARBA" id="ARBA00022605"/>
    </source>
</evidence>
<organism evidence="14 15">
    <name type="scientific">Alicyclobacillus fastidiosus</name>
    <dbReference type="NCBI Taxonomy" id="392011"/>
    <lineage>
        <taxon>Bacteria</taxon>
        <taxon>Bacillati</taxon>
        <taxon>Bacillota</taxon>
        <taxon>Bacilli</taxon>
        <taxon>Bacillales</taxon>
        <taxon>Alicyclobacillaceae</taxon>
        <taxon>Alicyclobacillus</taxon>
    </lineage>
</organism>
<dbReference type="Gene3D" id="3.30.360.10">
    <property type="entry name" value="Dihydrodipicolinate Reductase, domain 2"/>
    <property type="match status" value="1"/>
</dbReference>
<evidence type="ECO:0000256" key="1">
    <source>
        <dbReference type="ARBA" id="ARBA00005056"/>
    </source>
</evidence>